<dbReference type="Proteomes" id="UP001597476">
    <property type="component" value="Unassembled WGS sequence"/>
</dbReference>
<dbReference type="EMBL" id="JBHULY010000005">
    <property type="protein sequence ID" value="MFD2724837.1"/>
    <property type="molecule type" value="Genomic_DNA"/>
</dbReference>
<protein>
    <submittedName>
        <fullName evidence="2">Uncharacterized protein</fullName>
    </submittedName>
</protein>
<evidence type="ECO:0000256" key="1">
    <source>
        <dbReference type="SAM" id="SignalP"/>
    </source>
</evidence>
<feature type="signal peptide" evidence="1">
    <location>
        <begin position="1"/>
        <end position="22"/>
    </location>
</feature>
<keyword evidence="3" id="KW-1185">Reference proteome</keyword>
<evidence type="ECO:0000313" key="2">
    <source>
        <dbReference type="EMBL" id="MFD2724837.1"/>
    </source>
</evidence>
<organism evidence="2 3">
    <name type="scientific">Hyunsoonleella rubra</name>
    <dbReference type="NCBI Taxonomy" id="1737062"/>
    <lineage>
        <taxon>Bacteria</taxon>
        <taxon>Pseudomonadati</taxon>
        <taxon>Bacteroidota</taxon>
        <taxon>Flavobacteriia</taxon>
        <taxon>Flavobacteriales</taxon>
        <taxon>Flavobacteriaceae</taxon>
    </lineage>
</organism>
<comment type="caution">
    <text evidence="2">The sequence shown here is derived from an EMBL/GenBank/DDBJ whole genome shotgun (WGS) entry which is preliminary data.</text>
</comment>
<keyword evidence="1" id="KW-0732">Signal</keyword>
<accession>A0ABW5T6H5</accession>
<feature type="chain" id="PRO_5045300956" evidence="1">
    <location>
        <begin position="23"/>
        <end position="260"/>
    </location>
</feature>
<dbReference type="RefSeq" id="WP_380288267.1">
    <property type="nucleotide sequence ID" value="NZ_JBHULY010000005.1"/>
</dbReference>
<name>A0ABW5T6H5_9FLAO</name>
<sequence>MKKLSLFLMLTMLALVSNSCSKEESKENLGGESILNTTTLKIIHNSISQSFKNSSSTNKIHNKLDISQKSSYTQPFGNEEEVSLETLSFQDEYTISVFDTNYGYVQSNGLENLFAQYGLNEEIINMADWALDNINDENLYENLLMTFSIANEQDAHLLFYFVELYEEFDIDQSALSGCGRAIIGTILVTAVFAGVTAATGGFGGAAAAGFLVSKGWSIYNVIAACSSQVKVEYFVPTLDEVVIDINDPFNLGSNSIIPIP</sequence>
<evidence type="ECO:0000313" key="3">
    <source>
        <dbReference type="Proteomes" id="UP001597476"/>
    </source>
</evidence>
<gene>
    <name evidence="2" type="ORF">ACFSR8_01315</name>
</gene>
<proteinExistence type="predicted"/>
<reference evidence="3" key="1">
    <citation type="journal article" date="2019" name="Int. J. Syst. Evol. Microbiol.">
        <title>The Global Catalogue of Microorganisms (GCM) 10K type strain sequencing project: providing services to taxonomists for standard genome sequencing and annotation.</title>
        <authorList>
            <consortium name="The Broad Institute Genomics Platform"/>
            <consortium name="The Broad Institute Genome Sequencing Center for Infectious Disease"/>
            <person name="Wu L."/>
            <person name="Ma J."/>
        </authorList>
    </citation>
    <scope>NUCLEOTIDE SEQUENCE [LARGE SCALE GENOMIC DNA]</scope>
    <source>
        <strain evidence="3">KCTC 42398</strain>
    </source>
</reference>